<dbReference type="OrthoDB" id="2375764at2759"/>
<proteinExistence type="predicted"/>
<organism evidence="3 4">
    <name type="scientific">Syncephalis pseudoplumigaleata</name>
    <dbReference type="NCBI Taxonomy" id="1712513"/>
    <lineage>
        <taxon>Eukaryota</taxon>
        <taxon>Fungi</taxon>
        <taxon>Fungi incertae sedis</taxon>
        <taxon>Zoopagomycota</taxon>
        <taxon>Zoopagomycotina</taxon>
        <taxon>Zoopagomycetes</taxon>
        <taxon>Zoopagales</taxon>
        <taxon>Piptocephalidaceae</taxon>
        <taxon>Syncephalis</taxon>
    </lineage>
</organism>
<reference evidence="4" key="1">
    <citation type="journal article" date="2018" name="Nat. Microbiol.">
        <title>Leveraging single-cell genomics to expand the fungal tree of life.</title>
        <authorList>
            <person name="Ahrendt S.R."/>
            <person name="Quandt C.A."/>
            <person name="Ciobanu D."/>
            <person name="Clum A."/>
            <person name="Salamov A."/>
            <person name="Andreopoulos B."/>
            <person name="Cheng J.F."/>
            <person name="Woyke T."/>
            <person name="Pelin A."/>
            <person name="Henrissat B."/>
            <person name="Reynolds N.K."/>
            <person name="Benny G.L."/>
            <person name="Smith M.E."/>
            <person name="James T.Y."/>
            <person name="Grigoriev I.V."/>
        </authorList>
    </citation>
    <scope>NUCLEOTIDE SEQUENCE [LARGE SCALE GENOMIC DNA]</scope>
    <source>
        <strain evidence="4">Benny S71-1</strain>
    </source>
</reference>
<keyword evidence="2" id="KW-0472">Membrane</keyword>
<feature type="compositionally biased region" description="Polar residues" evidence="1">
    <location>
        <begin position="48"/>
        <end position="62"/>
    </location>
</feature>
<dbReference type="AlphaFoldDB" id="A0A4P9Z4G1"/>
<feature type="transmembrane region" description="Helical" evidence="2">
    <location>
        <begin position="445"/>
        <end position="464"/>
    </location>
</feature>
<dbReference type="EMBL" id="KZ989201">
    <property type="protein sequence ID" value="RKP27464.1"/>
    <property type="molecule type" value="Genomic_DNA"/>
</dbReference>
<name>A0A4P9Z4G1_9FUNG</name>
<protein>
    <submittedName>
        <fullName evidence="3">Uncharacterized protein</fullName>
    </submittedName>
</protein>
<gene>
    <name evidence="3" type="ORF">SYNPS1DRAFT_21015</name>
</gene>
<feature type="region of interest" description="Disordered" evidence="1">
    <location>
        <begin position="1"/>
        <end position="77"/>
    </location>
</feature>
<keyword evidence="2" id="KW-1133">Transmembrane helix</keyword>
<keyword evidence="4" id="KW-1185">Reference proteome</keyword>
<evidence type="ECO:0000313" key="3">
    <source>
        <dbReference type="EMBL" id="RKP27464.1"/>
    </source>
</evidence>
<evidence type="ECO:0000256" key="2">
    <source>
        <dbReference type="SAM" id="Phobius"/>
    </source>
</evidence>
<feature type="compositionally biased region" description="Low complexity" evidence="1">
    <location>
        <begin position="14"/>
        <end position="27"/>
    </location>
</feature>
<feature type="transmembrane region" description="Helical" evidence="2">
    <location>
        <begin position="403"/>
        <end position="425"/>
    </location>
</feature>
<keyword evidence="2" id="KW-0812">Transmembrane</keyword>
<evidence type="ECO:0000313" key="4">
    <source>
        <dbReference type="Proteomes" id="UP000278143"/>
    </source>
</evidence>
<feature type="region of interest" description="Disordered" evidence="1">
    <location>
        <begin position="195"/>
        <end position="243"/>
    </location>
</feature>
<dbReference type="Proteomes" id="UP000278143">
    <property type="component" value="Unassembled WGS sequence"/>
</dbReference>
<accession>A0A4P9Z4G1</accession>
<evidence type="ECO:0000256" key="1">
    <source>
        <dbReference type="SAM" id="MobiDB-lite"/>
    </source>
</evidence>
<sequence length="466" mass="51904">MQSTLENDAGMLDSASSTASAVPTTSRSDAETGDIYTVDWPGEHDSHTSNTTSSMSVAQETASPAIPAAGRWSQGSASPMLPSTESAYWSKYICRPEWLAHASIYNKAHPRAQLYAGKTPAVASAKHDAVHGDGQCHLATQTPLRMFTVPSHHDADQRWRGGHGRPRRHYTIHFRPGKRPRRRVMVQRSVTWSKLDLAQMQKPVADVSRPQPHPQPHPPPPPLPPRPADAATEQRRSPTLPCIRAMSPVKVRHYRNSADLIAPVARWPSGNLLARWNDELEKERRQGSSTQASTASGSDEIQLEMRHDMVGHIATPPPMADSKGEAGLLNGLELAAERARIHRDVMRMHRFHRDGSCTSSRTDITGLYSLPVTLRESQLNELLPGPATHVRRTRTWHSSSAHIGMWLFLAGFVCPLFWFVGSVYLPWPRTERTHADYEWQHRSRVSMVLTMGTIALCMIAIGFIKM</sequence>
<feature type="compositionally biased region" description="Pro residues" evidence="1">
    <location>
        <begin position="211"/>
        <end position="227"/>
    </location>
</feature>